<name>A0AAD1YW18_9LAMI</name>
<organism evidence="9 10">
    <name type="scientific">Fraxinus pennsylvanica</name>
    <dbReference type="NCBI Taxonomy" id="56036"/>
    <lineage>
        <taxon>Eukaryota</taxon>
        <taxon>Viridiplantae</taxon>
        <taxon>Streptophyta</taxon>
        <taxon>Embryophyta</taxon>
        <taxon>Tracheophyta</taxon>
        <taxon>Spermatophyta</taxon>
        <taxon>Magnoliopsida</taxon>
        <taxon>eudicotyledons</taxon>
        <taxon>Gunneridae</taxon>
        <taxon>Pentapetalae</taxon>
        <taxon>asterids</taxon>
        <taxon>lamiids</taxon>
        <taxon>Lamiales</taxon>
        <taxon>Oleaceae</taxon>
        <taxon>Oleeae</taxon>
        <taxon>Fraxinus</taxon>
    </lineage>
</organism>
<accession>A0AAD1YW18</accession>
<dbReference type="Pfam" id="PF00083">
    <property type="entry name" value="Sugar_tr"/>
    <property type="match status" value="1"/>
</dbReference>
<evidence type="ECO:0000256" key="3">
    <source>
        <dbReference type="ARBA" id="ARBA00022989"/>
    </source>
</evidence>
<evidence type="ECO:0000313" key="10">
    <source>
        <dbReference type="Proteomes" id="UP000834106"/>
    </source>
</evidence>
<reference evidence="9" key="1">
    <citation type="submission" date="2023-05" db="EMBL/GenBank/DDBJ databases">
        <authorList>
            <person name="Huff M."/>
        </authorList>
    </citation>
    <scope>NUCLEOTIDE SEQUENCE</scope>
</reference>
<evidence type="ECO:0000256" key="2">
    <source>
        <dbReference type="ARBA" id="ARBA00022692"/>
    </source>
</evidence>
<evidence type="ECO:0000256" key="7">
    <source>
        <dbReference type="SAM" id="Phobius"/>
    </source>
</evidence>
<evidence type="ECO:0000259" key="8">
    <source>
        <dbReference type="PROSITE" id="PS50850"/>
    </source>
</evidence>
<dbReference type="SUPFAM" id="SSF103473">
    <property type="entry name" value="MFS general substrate transporter"/>
    <property type="match status" value="1"/>
</dbReference>
<feature type="transmembrane region" description="Helical" evidence="7">
    <location>
        <begin position="106"/>
        <end position="125"/>
    </location>
</feature>
<gene>
    <name evidence="9" type="ORF">FPE_LOCUS4360</name>
</gene>
<dbReference type="Proteomes" id="UP000834106">
    <property type="component" value="Chromosome 2"/>
</dbReference>
<feature type="transmembrane region" description="Helical" evidence="7">
    <location>
        <begin position="46"/>
        <end position="68"/>
    </location>
</feature>
<comment type="catalytic activity">
    <reaction evidence="6">
        <text>phosphate(in) + H(+)(in) = phosphate(out) + H(+)(out)</text>
        <dbReference type="Rhea" id="RHEA:29939"/>
        <dbReference type="ChEBI" id="CHEBI:15378"/>
        <dbReference type="ChEBI" id="CHEBI:43474"/>
    </reaction>
    <physiologicalReaction direction="right-to-left" evidence="6">
        <dbReference type="Rhea" id="RHEA:29941"/>
    </physiologicalReaction>
</comment>
<comment type="similarity">
    <text evidence="5">Belongs to the major facilitator superfamily. Phosphate:H(+) symporter (TC 2.A.1.9) family.</text>
</comment>
<protein>
    <recommendedName>
        <fullName evidence="8">Major facilitator superfamily (MFS) profile domain-containing protein</fullName>
    </recommendedName>
</protein>
<evidence type="ECO:0000256" key="5">
    <source>
        <dbReference type="ARBA" id="ARBA00044504"/>
    </source>
</evidence>
<dbReference type="EMBL" id="OU503037">
    <property type="protein sequence ID" value="CAI9756930.1"/>
    <property type="molecule type" value="Genomic_DNA"/>
</dbReference>
<dbReference type="GO" id="GO:0016020">
    <property type="term" value="C:membrane"/>
    <property type="evidence" value="ECO:0007669"/>
    <property type="project" value="UniProtKB-SubCell"/>
</dbReference>
<dbReference type="InterPro" id="IPR020846">
    <property type="entry name" value="MFS_dom"/>
</dbReference>
<dbReference type="InterPro" id="IPR005828">
    <property type="entry name" value="MFS_sugar_transport-like"/>
</dbReference>
<evidence type="ECO:0000256" key="1">
    <source>
        <dbReference type="ARBA" id="ARBA00004141"/>
    </source>
</evidence>
<feature type="transmembrane region" description="Helical" evidence="7">
    <location>
        <begin position="21"/>
        <end position="40"/>
    </location>
</feature>
<feature type="domain" description="Major facilitator superfamily (MFS) profile" evidence="8">
    <location>
        <begin position="1"/>
        <end position="130"/>
    </location>
</feature>
<evidence type="ECO:0000256" key="4">
    <source>
        <dbReference type="ARBA" id="ARBA00023136"/>
    </source>
</evidence>
<evidence type="ECO:0000313" key="9">
    <source>
        <dbReference type="EMBL" id="CAI9756930.1"/>
    </source>
</evidence>
<dbReference type="Gene3D" id="1.20.1250.20">
    <property type="entry name" value="MFS general substrate transporter like domains"/>
    <property type="match status" value="1"/>
</dbReference>
<keyword evidence="2 7" id="KW-0812">Transmembrane</keyword>
<dbReference type="AlphaFoldDB" id="A0AAD1YW18"/>
<dbReference type="InterPro" id="IPR036259">
    <property type="entry name" value="MFS_trans_sf"/>
</dbReference>
<dbReference type="PROSITE" id="PS50850">
    <property type="entry name" value="MFS"/>
    <property type="match status" value="1"/>
</dbReference>
<sequence>MPAIFLTAILINKFGRKPLAIGPQWFTWVFCIVGSLLKGYGTWKVVGIACGILGIFGMARTYNLLFVYMAELVPTFVRNAALRCATQAAQMGAILSPFVVVMGGGIPFVVFGACGIAGGILAFYLPETLNKPLYDTIAGMQDEESSSMVV</sequence>
<proteinExistence type="inferred from homology"/>
<comment type="subcellular location">
    <subcellularLocation>
        <location evidence="1">Membrane</location>
        <topology evidence="1">Multi-pass membrane protein</topology>
    </subcellularLocation>
</comment>
<keyword evidence="4 7" id="KW-0472">Membrane</keyword>
<keyword evidence="10" id="KW-1185">Reference proteome</keyword>
<dbReference type="GO" id="GO:0022857">
    <property type="term" value="F:transmembrane transporter activity"/>
    <property type="evidence" value="ECO:0007669"/>
    <property type="project" value="InterPro"/>
</dbReference>
<evidence type="ECO:0000256" key="6">
    <source>
        <dbReference type="ARBA" id="ARBA00049011"/>
    </source>
</evidence>
<dbReference type="PANTHER" id="PTHR24064">
    <property type="entry name" value="SOLUTE CARRIER FAMILY 22 MEMBER"/>
    <property type="match status" value="1"/>
</dbReference>
<keyword evidence="3 7" id="KW-1133">Transmembrane helix</keyword>